<gene>
    <name evidence="2" type="ORF">O970_00165</name>
</gene>
<name>A0AB94IF67_9GAMM</name>
<dbReference type="Gene3D" id="3.90.930.1">
    <property type="match status" value="1"/>
</dbReference>
<feature type="chain" id="PRO_5044495300" description="Sel1 repeat family protein" evidence="1">
    <location>
        <begin position="27"/>
        <end position="352"/>
    </location>
</feature>
<evidence type="ECO:0000256" key="1">
    <source>
        <dbReference type="SAM" id="SignalP"/>
    </source>
</evidence>
<protein>
    <recommendedName>
        <fullName evidence="4">Sel1 repeat family protein</fullName>
    </recommendedName>
</protein>
<dbReference type="SUPFAM" id="SSF81901">
    <property type="entry name" value="HCP-like"/>
    <property type="match status" value="2"/>
</dbReference>
<dbReference type="InterPro" id="IPR006597">
    <property type="entry name" value="Sel1-like"/>
</dbReference>
<dbReference type="RefSeq" id="WP_024495174.1">
    <property type="nucleotide sequence ID" value="NZ_AWGA01000006.1"/>
</dbReference>
<organism evidence="2 3">
    <name type="scientific">Candidatus Schmidhempelia bombi str. Bimp</name>
    <dbReference type="NCBI Taxonomy" id="1387197"/>
    <lineage>
        <taxon>Bacteria</taxon>
        <taxon>Pseudomonadati</taxon>
        <taxon>Pseudomonadota</taxon>
        <taxon>Gammaproteobacteria</taxon>
        <taxon>Orbales</taxon>
        <taxon>Orbaceae</taxon>
        <taxon>Candidatus Schmidhempelia</taxon>
    </lineage>
</organism>
<accession>A0AB94IF67</accession>
<dbReference type="Proteomes" id="UP000506160">
    <property type="component" value="Unassembled WGS sequence"/>
</dbReference>
<keyword evidence="1" id="KW-0732">Signal</keyword>
<evidence type="ECO:0000313" key="2">
    <source>
        <dbReference type="EMBL" id="TEA28155.1"/>
    </source>
</evidence>
<sequence>MKHLNKKLALAIMLFFMLSNVNSVIADSNKDDLIKLAENGDKVAQYSLANLLLAQHIDKNNKIKKYDNEVVYWYQQSAEQGYPEAQFALAMIYIQQKNNELFINWLKKAAEQNHAQAQYYLGFHYLFVPDHPKSLYWLTKAAKQGYTPTQVELGNLYLTSHLAEADDNIAYKKAIYWYKKAAEANNPYAQFNLGLIEKANSNHKQALYWFKQACKHNFNDACHLASTIKVKKDNHAVTDSVKENIDLYAVNATTQGYPFCYFLFVDYYPNGRIKEEGCQGHYNGGGIQVGNWYEYDFSGKLVRSIYYHPDEYGKDYKIVITYDKNGGILTKKIFNHDDLYGTVEEELNEIPK</sequence>
<keyword evidence="3" id="KW-1185">Reference proteome</keyword>
<evidence type="ECO:0008006" key="4">
    <source>
        <dbReference type="Google" id="ProtNLM"/>
    </source>
</evidence>
<dbReference type="Pfam" id="PF08238">
    <property type="entry name" value="Sel1"/>
    <property type="match status" value="5"/>
</dbReference>
<dbReference type="SMART" id="SM00671">
    <property type="entry name" value="SEL1"/>
    <property type="match status" value="5"/>
</dbReference>
<feature type="signal peptide" evidence="1">
    <location>
        <begin position="1"/>
        <end position="26"/>
    </location>
</feature>
<reference evidence="2 3" key="1">
    <citation type="journal article" date="2014" name="Appl. Environ. Microbiol.">
        <title>Genomic features of a bumble bee symbiont reflect its host environment.</title>
        <authorList>
            <person name="Martinson V.G."/>
            <person name="Magoc T."/>
            <person name="Koch H."/>
            <person name="Salzberg S.L."/>
            <person name="Moran N.A."/>
        </authorList>
    </citation>
    <scope>NUCLEOTIDE SEQUENCE [LARGE SCALE GENOMIC DNA]</scope>
    <source>
        <strain evidence="2 3">Bimp</strain>
    </source>
</reference>
<dbReference type="InterPro" id="IPR050767">
    <property type="entry name" value="Sel1_AlgK"/>
</dbReference>
<proteinExistence type="predicted"/>
<evidence type="ECO:0000313" key="3">
    <source>
        <dbReference type="Proteomes" id="UP000506160"/>
    </source>
</evidence>
<dbReference type="Gene3D" id="1.25.40.10">
    <property type="entry name" value="Tetratricopeptide repeat domain"/>
    <property type="match status" value="2"/>
</dbReference>
<dbReference type="AlphaFoldDB" id="A0AB94IF67"/>
<dbReference type="PANTHER" id="PTHR11102:SF160">
    <property type="entry name" value="ERAD-ASSOCIATED E3 UBIQUITIN-PROTEIN LIGASE COMPONENT HRD3"/>
    <property type="match status" value="1"/>
</dbReference>
<dbReference type="PANTHER" id="PTHR11102">
    <property type="entry name" value="SEL-1-LIKE PROTEIN"/>
    <property type="match status" value="1"/>
</dbReference>
<dbReference type="EMBL" id="AWGA01000006">
    <property type="protein sequence ID" value="TEA28155.1"/>
    <property type="molecule type" value="Genomic_DNA"/>
</dbReference>
<dbReference type="InterPro" id="IPR011990">
    <property type="entry name" value="TPR-like_helical_dom_sf"/>
</dbReference>
<comment type="caution">
    <text evidence="2">The sequence shown here is derived from an EMBL/GenBank/DDBJ whole genome shotgun (WGS) entry which is preliminary data.</text>
</comment>